<name>A0A975SQK7_9RHOO</name>
<dbReference type="InterPro" id="IPR007774">
    <property type="entry name" value="Put_N_fixation"/>
</dbReference>
<gene>
    <name evidence="2" type="ORF">Azoinq_06020</name>
</gene>
<dbReference type="EMBL" id="CP064782">
    <property type="protein sequence ID" value="QWT50150.1"/>
    <property type="molecule type" value="Genomic_DNA"/>
</dbReference>
<dbReference type="RefSeq" id="WP_216131015.1">
    <property type="nucleotide sequence ID" value="NZ_CP064782.1"/>
</dbReference>
<proteinExistence type="predicted"/>
<accession>A0A975SQK7</accession>
<protein>
    <submittedName>
        <fullName evidence="2">Uncharacterized protein</fullName>
    </submittedName>
</protein>
<dbReference type="Proteomes" id="UP000683428">
    <property type="component" value="Chromosome"/>
</dbReference>
<dbReference type="PIRSF" id="PIRSF037676">
    <property type="entry name" value="DUF683"/>
    <property type="match status" value="1"/>
</dbReference>
<keyword evidence="1" id="KW-0175">Coiled coil</keyword>
<evidence type="ECO:0000313" key="2">
    <source>
        <dbReference type="EMBL" id="QWT50150.1"/>
    </source>
</evidence>
<reference evidence="2" key="1">
    <citation type="submission" date="2020-11" db="EMBL/GenBank/DDBJ databases">
        <title>Azospira inquinata sp. nov.</title>
        <authorList>
            <person name="Moe W.M."/>
            <person name="Mikes M.C."/>
        </authorList>
    </citation>
    <scope>NUCLEOTIDE SEQUENCE</scope>
    <source>
        <strain evidence="2">Azo-3</strain>
    </source>
</reference>
<dbReference type="Pfam" id="PF05082">
    <property type="entry name" value="Rop-like"/>
    <property type="match status" value="1"/>
</dbReference>
<sequence>MSESAEELKARVKKLSVQATNWKMNLHDLSEELPMNWEKIMETAQKTHDIYAALTEARKQLAALE</sequence>
<organism evidence="2 3">
    <name type="scientific">Azospira inquinata</name>
    <dbReference type="NCBI Taxonomy" id="2785627"/>
    <lineage>
        <taxon>Bacteria</taxon>
        <taxon>Pseudomonadati</taxon>
        <taxon>Pseudomonadota</taxon>
        <taxon>Betaproteobacteria</taxon>
        <taxon>Rhodocyclales</taxon>
        <taxon>Rhodocyclaceae</taxon>
        <taxon>Azospira</taxon>
    </lineage>
</organism>
<dbReference type="AlphaFoldDB" id="A0A975SQK7"/>
<evidence type="ECO:0000313" key="3">
    <source>
        <dbReference type="Proteomes" id="UP000683428"/>
    </source>
</evidence>
<dbReference type="KEGG" id="aiq:Azoinq_06020"/>
<keyword evidence="3" id="KW-1185">Reference proteome</keyword>
<feature type="coiled-coil region" evidence="1">
    <location>
        <begin position="5"/>
        <end position="32"/>
    </location>
</feature>
<evidence type="ECO:0000256" key="1">
    <source>
        <dbReference type="SAM" id="Coils"/>
    </source>
</evidence>